<evidence type="ECO:0008006" key="4">
    <source>
        <dbReference type="Google" id="ProtNLM"/>
    </source>
</evidence>
<protein>
    <recommendedName>
        <fullName evidence="4">Mus7/MMS22 family-domain-containing protein</fullName>
    </recommendedName>
</protein>
<dbReference type="GO" id="GO:0035361">
    <property type="term" value="C:Cul8-RING ubiquitin ligase complex"/>
    <property type="evidence" value="ECO:0007669"/>
    <property type="project" value="TreeGrafter"/>
</dbReference>
<dbReference type="GO" id="GO:0000724">
    <property type="term" value="P:double-strand break repair via homologous recombination"/>
    <property type="evidence" value="ECO:0007669"/>
    <property type="project" value="TreeGrafter"/>
</dbReference>
<accession>A0A5N6TN86</accession>
<organism evidence="2 3">
    <name type="scientific">Aspergillus avenaceus</name>
    <dbReference type="NCBI Taxonomy" id="36643"/>
    <lineage>
        <taxon>Eukaryota</taxon>
        <taxon>Fungi</taxon>
        <taxon>Dikarya</taxon>
        <taxon>Ascomycota</taxon>
        <taxon>Pezizomycotina</taxon>
        <taxon>Eurotiomycetes</taxon>
        <taxon>Eurotiomycetidae</taxon>
        <taxon>Eurotiales</taxon>
        <taxon>Aspergillaceae</taxon>
        <taxon>Aspergillus</taxon>
        <taxon>Aspergillus subgen. Circumdati</taxon>
    </lineage>
</organism>
<dbReference type="Pfam" id="PF09462">
    <property type="entry name" value="Mus7"/>
    <property type="match status" value="1"/>
</dbReference>
<reference evidence="2 3" key="1">
    <citation type="submission" date="2019-04" db="EMBL/GenBank/DDBJ databases">
        <title>Friends and foes A comparative genomics study of 23 Aspergillus species from section Flavi.</title>
        <authorList>
            <consortium name="DOE Joint Genome Institute"/>
            <person name="Kjaerbolling I."/>
            <person name="Vesth T."/>
            <person name="Frisvad J.C."/>
            <person name="Nybo J.L."/>
            <person name="Theobald S."/>
            <person name="Kildgaard S."/>
            <person name="Isbrandt T."/>
            <person name="Kuo A."/>
            <person name="Sato A."/>
            <person name="Lyhne E.K."/>
            <person name="Kogle M.E."/>
            <person name="Wiebenga A."/>
            <person name="Kun R.S."/>
            <person name="Lubbers R.J."/>
            <person name="Makela M.R."/>
            <person name="Barry K."/>
            <person name="Chovatia M."/>
            <person name="Clum A."/>
            <person name="Daum C."/>
            <person name="Haridas S."/>
            <person name="He G."/>
            <person name="LaButti K."/>
            <person name="Lipzen A."/>
            <person name="Mondo S."/>
            <person name="Riley R."/>
            <person name="Salamov A."/>
            <person name="Simmons B.A."/>
            <person name="Magnuson J.K."/>
            <person name="Henrissat B."/>
            <person name="Mortensen U.H."/>
            <person name="Larsen T.O."/>
            <person name="Devries R.P."/>
            <person name="Grigoriev I.V."/>
            <person name="Machida M."/>
            <person name="Baker S.E."/>
            <person name="Andersen M.R."/>
        </authorList>
    </citation>
    <scope>NUCLEOTIDE SEQUENCE [LARGE SCALE GENOMIC DNA]</scope>
    <source>
        <strain evidence="2 3">IBT 18842</strain>
    </source>
</reference>
<keyword evidence="3" id="KW-1185">Reference proteome</keyword>
<dbReference type="OrthoDB" id="2386201at2759"/>
<dbReference type="EMBL" id="ML742192">
    <property type="protein sequence ID" value="KAE8147760.1"/>
    <property type="molecule type" value="Genomic_DNA"/>
</dbReference>
<dbReference type="PANTHER" id="PTHR28122:SF1">
    <property type="entry name" value="E3 UBIQUITIN-PROTEIN LIGASE SUBSTRATE RECEPTOR MMS22"/>
    <property type="match status" value="1"/>
</dbReference>
<feature type="region of interest" description="Disordered" evidence="1">
    <location>
        <begin position="48"/>
        <end position="67"/>
    </location>
</feature>
<evidence type="ECO:0000313" key="3">
    <source>
        <dbReference type="Proteomes" id="UP000325780"/>
    </source>
</evidence>
<sequence>MADSNIPKPTLSRMPHSLLGQSLKQAQLPKAVDRNLVLNRFLSGMPAVGKQPGRHIQESDNMDDSLPKEPVQIRRHTARKRAPKRLDVNTTMIQMPLTLSPDPDPEPSGNLSGDAHSMEGLAQRLSGFQRSYSIDFSISPLTPGTFFHETTFIGSGEFKRSLEVGKRDLDKGAGLLEMQIGNQFFSWGSWNDSVSSNIGIAFETMIQEIELSDHAPTDTNTQLGCGRTIYRRLVKYVTETLAFVDPIDRVGFVTRSQGLVSRINDALEAMVSTIPWGTERLTEIASYNLVFANFTYQVACHELVSDSIAGEVLESLKSVSERLLAFILNSSGESDLRKFTRGNELESQREKGIRDGCTMVEAFVVLRHVLRSADRLQGYFESLIVEALLPAGDLNDTMDIKSLENGWGRLFAILPLCEIDNLGIARVGSRFSESHDNWTAVKRLMVPVLDSYQPNSSTPISYNNYCRVLFHRCFHLIEGWGWRDCKMILDVLYDFYAKNTLYNLKQEDNYSSPSFLDDLDSNPSLEVLPGDPCFHIFLKIIARGLRSLSKKYDKKKVRNFAWRLLPNHGKVYPKEKPIHQTDLDALRNHHDLLCTLYYAVPDGCRPRLAAIINLVDPANSHRETCNISLRAWTRLVRFQLSTKEDVTGLEPFAAWHHHFVTEFIKQHALARREIEAQNTGDNQFSHQVIERTISQNQRQIESLLKTAVNSLENAIQLSPTLDHAYRLVSQSPINALLGLFNPKASRVNATVSEALDMANSYVRKCNSSVVGSANPNPSAPVDEDSQEYGDWTALEAMYEDELAPAAQPLGIDYLEKELHPAVSRLVSNCFGEDHCPEDEILLSVVDCWSSIAQTLVKYGLRHWDGYLSLYNGDSWAALRVTEQTRKFTPKFLASCIEKDVRFISDCRLQVYGMWLSSLMERVSMLKFQHSLTEALLNCEPVNPLLQNLPFIKGQNGRYSLTLEDLCQCRLSLVSCVLSNMREHLQDLEDAASRSLGNTKHEYRELIQKMMTSMKSNYQELGSSATGAQGAYVDFVHRVVGFLQQHTRDICPIDPFFTDPSSFPLPSTDPTYIVARMKGYEPKLSSEKVAKTLIMFVQGISERAAIDGQQVYLVDQLYTSMTNTYEAGDAAKPTLRATLMQCVFPAYLEMAFSNPGAWLLSRPIVQTITLTFKELLFNIDTTDANCVASVMGIFFWVFGSSYKALYSIVENANLLREPAVVITATAFVEMITSTLRVVDYIDRATDAGEKLISQIHALRQVILVSMSFLQDQLPSGIEDITAPAHILADTSTSISTPNFFTEVRLSATRELQTYINESWSRHQDKYYFTRRGGHQPQEIGIEPSVAATLENSPAAIFVETAQDFLNTLNLLDSFDTSI</sequence>
<evidence type="ECO:0000313" key="2">
    <source>
        <dbReference type="EMBL" id="KAE8147760.1"/>
    </source>
</evidence>
<name>A0A5N6TN86_ASPAV</name>
<gene>
    <name evidence="2" type="ORF">BDV25DRAFT_159696</name>
</gene>
<dbReference type="InterPro" id="IPR019021">
    <property type="entry name" value="Mms22"/>
</dbReference>
<feature type="region of interest" description="Disordered" evidence="1">
    <location>
        <begin position="96"/>
        <end position="116"/>
    </location>
</feature>
<dbReference type="GO" id="GO:0005634">
    <property type="term" value="C:nucleus"/>
    <property type="evidence" value="ECO:0007669"/>
    <property type="project" value="InterPro"/>
</dbReference>
<dbReference type="GO" id="GO:0031297">
    <property type="term" value="P:replication fork processing"/>
    <property type="evidence" value="ECO:0007669"/>
    <property type="project" value="InterPro"/>
</dbReference>
<dbReference type="Proteomes" id="UP000325780">
    <property type="component" value="Unassembled WGS sequence"/>
</dbReference>
<dbReference type="PANTHER" id="PTHR28122">
    <property type="entry name" value="E3 UBIQUITIN-PROTEIN LIGASE SUBSTRATE RECEPTOR MMS22"/>
    <property type="match status" value="1"/>
</dbReference>
<evidence type="ECO:0000256" key="1">
    <source>
        <dbReference type="SAM" id="MobiDB-lite"/>
    </source>
</evidence>
<proteinExistence type="predicted"/>